<comment type="subcellular location">
    <subcellularLocation>
        <location evidence="2">Cytoplasm</location>
    </subcellularLocation>
</comment>
<evidence type="ECO:0000256" key="8">
    <source>
        <dbReference type="ARBA" id="ARBA00023211"/>
    </source>
</evidence>
<name>A0A168A926_9EURO</name>
<protein>
    <submittedName>
        <fullName evidence="11">mRNA decapping protein 2, Box A</fullName>
    </submittedName>
</protein>
<dbReference type="SUPFAM" id="SSF55811">
    <property type="entry name" value="Nudix"/>
    <property type="match status" value="1"/>
</dbReference>
<evidence type="ECO:0000256" key="2">
    <source>
        <dbReference type="ARBA" id="ARBA00004496"/>
    </source>
</evidence>
<dbReference type="GO" id="GO:0000184">
    <property type="term" value="P:nuclear-transcribed mRNA catabolic process, nonsense-mediated decay"/>
    <property type="evidence" value="ECO:0007669"/>
    <property type="project" value="InterPro"/>
</dbReference>
<dbReference type="OrthoDB" id="18996at2759"/>
<proteinExistence type="inferred from homology"/>
<keyword evidence="4" id="KW-0963">Cytoplasm</keyword>
<dbReference type="VEuPathDB" id="FungiDB:AAP_02418"/>
<evidence type="ECO:0000256" key="7">
    <source>
        <dbReference type="ARBA" id="ARBA00022884"/>
    </source>
</evidence>
<dbReference type="CDD" id="cd03672">
    <property type="entry name" value="NUDIX_Dcp2p_Nudt20"/>
    <property type="match status" value="1"/>
</dbReference>
<feature type="region of interest" description="Disordered" evidence="9">
    <location>
        <begin position="264"/>
        <end position="317"/>
    </location>
</feature>
<dbReference type="Gene3D" id="1.10.10.1050">
    <property type="entry name" value="Dcp2, box A domain"/>
    <property type="match status" value="1"/>
</dbReference>
<keyword evidence="5" id="KW-0479">Metal-binding</keyword>
<sequence length="1033" mass="113342">MQDKDMKLEDWLDDLCVRFIINLPQEELVSVERICFQVEEAQWFYEDFIRPLDPNLPSLSLKEFSMKIFAHCPLMSQWSPYHHAAAFSEFMAYKTRVPVRGAILLNEEMDKCVLVKGYKKNANWSFPRGKINKDEADLDCAIREVYEETGFDIREAGLLTDKTEDEYIEIPMREQNMRLYVIRGVSMDTHFEPRTRKEISRIEWYKISDLPAAKRKQQQQIQNDKSQQQQQQQQQQQSGPIPQNKFYMVAPFLARLKRMIRDHKRNDAREKGDATNVQYPSGTEAMTEEEDLPSASRKRRSGAARTPALSEVPEAPTPLDNVATAAAAADPMATLKQVLNISGGGVAATSDDEKRDIEQSINEDGEKSRTLLGLLRSGSASTTATPPIDTTRPPPQPFNTIEMGNFAPQLPQQQMLPSGYPYPPPPPPPALSGPPIPPPFMSHIPPGQQLPNPLHSPFPPFMPPPGPHPAYDPATLPPPMPPYPNTSFPVPHPSFMAPQLPNPLLNFPLVHPGLPPQTAPPTQHLHQPEPTTQGVATARSPLAAAAAPYQRTGDPQFAQSEQQRGIGGFASAIPSASKLPPPKLSSHSLGLLSVLRGEKASDTTTANVPSAIVRNGDIEAEKVNNVNTVTDGNAAGDLLALLNRKPAVESDGATASAATVVTAGNPSHAGQNYTQAQPQSRVHVQAQSITSLPHRPKDDAPSRRRTPHQQFNERGDRSMSGGDRAHDAGFSDSGRRSGSGNGRRGGMRTTLTPDTNRRGRRDRAKELEKEKEREKMKNVTILARPKSQNQTSEEKKHGYSSAEGKTTSSNPSQQPHEQRQQQSTLPRARSQTFQPQRILKRPDPANAAVTAVDNTETDTGLETVPIPASDSKRLPGETIAVGSFAKPAKYGRPAIAAEPVKVGDVPRIIQRRKIPTFDNNGEEEVKNKEDTFNVGVPEKREPVRRAVQEESSPVSGDGQKDALLNLFARAADKPQTKQLQGQPRIEGQSQKEAQVQISPADATPLAPSPAAVTDSKAFLLGYLNSVASQGGSR</sequence>
<evidence type="ECO:0000256" key="6">
    <source>
        <dbReference type="ARBA" id="ARBA00022801"/>
    </source>
</evidence>
<evidence type="ECO:0000256" key="5">
    <source>
        <dbReference type="ARBA" id="ARBA00022723"/>
    </source>
</evidence>
<dbReference type="GO" id="GO:0000290">
    <property type="term" value="P:deadenylation-dependent decapping of nuclear-transcribed mRNA"/>
    <property type="evidence" value="ECO:0007669"/>
    <property type="project" value="InterPro"/>
</dbReference>
<keyword evidence="8" id="KW-0464">Manganese</keyword>
<organism evidence="11 12">
    <name type="scientific">Ascosphaera apis ARSEF 7405</name>
    <dbReference type="NCBI Taxonomy" id="392613"/>
    <lineage>
        <taxon>Eukaryota</taxon>
        <taxon>Fungi</taxon>
        <taxon>Dikarya</taxon>
        <taxon>Ascomycota</taxon>
        <taxon>Pezizomycotina</taxon>
        <taxon>Eurotiomycetes</taxon>
        <taxon>Eurotiomycetidae</taxon>
        <taxon>Onygenales</taxon>
        <taxon>Ascosphaeraceae</taxon>
        <taxon>Ascosphaera</taxon>
    </lineage>
</organism>
<accession>A0A168A926</accession>
<dbReference type="GO" id="GO:0030145">
    <property type="term" value="F:manganese ion binding"/>
    <property type="evidence" value="ECO:0007669"/>
    <property type="project" value="InterPro"/>
</dbReference>
<feature type="compositionally biased region" description="Basic and acidic residues" evidence="9">
    <location>
        <begin position="264"/>
        <end position="273"/>
    </location>
</feature>
<dbReference type="InterPro" id="IPR015797">
    <property type="entry name" value="NUDIX_hydrolase-like_dom_sf"/>
</dbReference>
<dbReference type="Pfam" id="PF05026">
    <property type="entry name" value="DCP2"/>
    <property type="match status" value="1"/>
</dbReference>
<feature type="compositionally biased region" description="Basic and acidic residues" evidence="9">
    <location>
        <begin position="711"/>
        <end position="735"/>
    </location>
</feature>
<feature type="domain" description="Nudix hydrolase" evidence="10">
    <location>
        <begin position="95"/>
        <end position="234"/>
    </location>
</feature>
<dbReference type="PROSITE" id="PS00893">
    <property type="entry name" value="NUDIX_BOX"/>
    <property type="match status" value="1"/>
</dbReference>
<dbReference type="SMART" id="SM01125">
    <property type="entry name" value="DCP2"/>
    <property type="match status" value="1"/>
</dbReference>
<keyword evidence="6" id="KW-0378">Hydrolase</keyword>
<dbReference type="GO" id="GO:0003723">
    <property type="term" value="F:RNA binding"/>
    <property type="evidence" value="ECO:0007669"/>
    <property type="project" value="UniProtKB-KW"/>
</dbReference>
<dbReference type="Gene3D" id="3.90.79.10">
    <property type="entry name" value="Nucleoside Triphosphate Pyrophosphohydrolase"/>
    <property type="match status" value="1"/>
</dbReference>
<feature type="compositionally biased region" description="Polar residues" evidence="9">
    <location>
        <begin position="823"/>
        <end position="835"/>
    </location>
</feature>
<feature type="compositionally biased region" description="Low complexity" evidence="9">
    <location>
        <begin position="218"/>
        <end position="237"/>
    </location>
</feature>
<feature type="compositionally biased region" description="Basic and acidic residues" evidence="9">
    <location>
        <begin position="923"/>
        <end position="948"/>
    </location>
</feature>
<evidence type="ECO:0000256" key="1">
    <source>
        <dbReference type="ARBA" id="ARBA00001936"/>
    </source>
</evidence>
<dbReference type="FunFam" id="1.10.10.1050:FF:000003">
    <property type="entry name" value="Decapping enzyme Dcp2, putative"/>
    <property type="match status" value="1"/>
</dbReference>
<dbReference type="InterPro" id="IPR044099">
    <property type="entry name" value="Dcp2_NUDIX"/>
</dbReference>
<feature type="region of interest" description="Disordered" evidence="9">
    <location>
        <begin position="913"/>
        <end position="1010"/>
    </location>
</feature>
<feature type="compositionally biased region" description="Pro residues" evidence="9">
    <location>
        <begin position="454"/>
        <end position="478"/>
    </location>
</feature>
<feature type="compositionally biased region" description="Low complexity" evidence="9">
    <location>
        <begin position="442"/>
        <end position="453"/>
    </location>
</feature>
<gene>
    <name evidence="11" type="ORF">AAP_02418</name>
</gene>
<keyword evidence="7" id="KW-0694">RNA-binding</keyword>
<evidence type="ECO:0000313" key="11">
    <source>
        <dbReference type="EMBL" id="KZZ93626.1"/>
    </source>
</evidence>
<feature type="compositionally biased region" description="Basic and acidic residues" evidence="9">
    <location>
        <begin position="763"/>
        <end position="777"/>
    </location>
</feature>
<feature type="region of interest" description="Disordered" evidence="9">
    <location>
        <begin position="442"/>
        <end position="478"/>
    </location>
</feature>
<dbReference type="Pfam" id="PF00293">
    <property type="entry name" value="NUDIX"/>
    <property type="match status" value="1"/>
</dbReference>
<dbReference type="GO" id="GO:0000932">
    <property type="term" value="C:P-body"/>
    <property type="evidence" value="ECO:0007669"/>
    <property type="project" value="TreeGrafter"/>
</dbReference>
<dbReference type="FunFam" id="3.90.79.10:FF:000003">
    <property type="entry name" value="M7GpppN-mRNA hydrolase isoform 2"/>
    <property type="match status" value="1"/>
</dbReference>
<dbReference type="PANTHER" id="PTHR23114:SF17">
    <property type="entry name" value="M7GPPPN-MRNA HYDROLASE"/>
    <property type="match status" value="1"/>
</dbReference>
<dbReference type="InterPro" id="IPR020084">
    <property type="entry name" value="NUDIX_hydrolase_CS"/>
</dbReference>
<dbReference type="SUPFAM" id="SSF140586">
    <property type="entry name" value="Dcp2 domain-like"/>
    <property type="match status" value="1"/>
</dbReference>
<evidence type="ECO:0000313" key="12">
    <source>
        <dbReference type="Proteomes" id="UP000242877"/>
    </source>
</evidence>
<dbReference type="PANTHER" id="PTHR23114">
    <property type="entry name" value="M7GPPPN-MRNA HYDROLASE"/>
    <property type="match status" value="1"/>
</dbReference>
<dbReference type="PROSITE" id="PS51462">
    <property type="entry name" value="NUDIX"/>
    <property type="match status" value="1"/>
</dbReference>
<comment type="cofactor">
    <cofactor evidence="1">
        <name>Mn(2+)</name>
        <dbReference type="ChEBI" id="CHEBI:29035"/>
    </cofactor>
</comment>
<dbReference type="InterPro" id="IPR036189">
    <property type="entry name" value="DCP2_BoxA_sf"/>
</dbReference>
<feature type="compositionally biased region" description="Polar residues" evidence="9">
    <location>
        <begin position="976"/>
        <end position="997"/>
    </location>
</feature>
<dbReference type="AlphaFoldDB" id="A0A168A926"/>
<evidence type="ECO:0000256" key="3">
    <source>
        <dbReference type="ARBA" id="ARBA00005279"/>
    </source>
</evidence>
<comment type="caution">
    <text evidence="11">The sequence shown here is derived from an EMBL/GenBank/DDBJ whole genome shotgun (WGS) entry which is preliminary data.</text>
</comment>
<dbReference type="GO" id="GO:0140933">
    <property type="term" value="F:5'-(N(7)-methylguanosine 5'-triphospho)-[mRNA] hydrolase activity"/>
    <property type="evidence" value="ECO:0007669"/>
    <property type="project" value="InterPro"/>
</dbReference>
<feature type="region of interest" description="Disordered" evidence="9">
    <location>
        <begin position="215"/>
        <end position="244"/>
    </location>
</feature>
<feature type="region of interest" description="Disordered" evidence="9">
    <location>
        <begin position="666"/>
        <end position="874"/>
    </location>
</feature>
<dbReference type="EMBL" id="AZGZ01000008">
    <property type="protein sequence ID" value="KZZ93626.1"/>
    <property type="molecule type" value="Genomic_DNA"/>
</dbReference>
<feature type="compositionally biased region" description="Polar residues" evidence="9">
    <location>
        <begin position="666"/>
        <end position="691"/>
    </location>
</feature>
<dbReference type="Proteomes" id="UP000242877">
    <property type="component" value="Unassembled WGS sequence"/>
</dbReference>
<dbReference type="InterPro" id="IPR007722">
    <property type="entry name" value="DCP2_BoxA"/>
</dbReference>
<evidence type="ECO:0000259" key="10">
    <source>
        <dbReference type="PROSITE" id="PS51462"/>
    </source>
</evidence>
<feature type="compositionally biased region" description="Polar residues" evidence="9">
    <location>
        <begin position="803"/>
        <end position="812"/>
    </location>
</feature>
<keyword evidence="12" id="KW-1185">Reference proteome</keyword>
<evidence type="ECO:0000256" key="4">
    <source>
        <dbReference type="ARBA" id="ARBA00022490"/>
    </source>
</evidence>
<reference evidence="11 12" key="1">
    <citation type="journal article" date="2016" name="Genome Biol. Evol.">
        <title>Divergent and convergent evolution of fungal pathogenicity.</title>
        <authorList>
            <person name="Shang Y."/>
            <person name="Xiao G."/>
            <person name="Zheng P."/>
            <person name="Cen K."/>
            <person name="Zhan S."/>
            <person name="Wang C."/>
        </authorList>
    </citation>
    <scope>NUCLEOTIDE SEQUENCE [LARGE SCALE GENOMIC DNA]</scope>
    <source>
        <strain evidence="11 12">ARSEF 7405</strain>
    </source>
</reference>
<dbReference type="InterPro" id="IPR000086">
    <property type="entry name" value="NUDIX_hydrolase_dom"/>
</dbReference>
<evidence type="ECO:0000256" key="9">
    <source>
        <dbReference type="SAM" id="MobiDB-lite"/>
    </source>
</evidence>
<comment type="similarity">
    <text evidence="3">Belongs to the Nudix hydrolase family. DCP2 subfamily.</text>
</comment>